<name>A0ABQ9ZIC7_9CRUS</name>
<dbReference type="EMBL" id="JAOYFB010000004">
    <property type="protein sequence ID" value="KAK4012674.1"/>
    <property type="molecule type" value="Genomic_DNA"/>
</dbReference>
<accession>A0ABQ9ZIC7</accession>
<protein>
    <submittedName>
        <fullName evidence="1">Uncharacterized protein</fullName>
    </submittedName>
</protein>
<proteinExistence type="predicted"/>
<reference evidence="1 2" key="1">
    <citation type="journal article" date="2023" name="Nucleic Acids Res.">
        <title>The hologenome of Daphnia magna reveals possible DNA methylation and microbiome-mediated evolution of the host genome.</title>
        <authorList>
            <person name="Chaturvedi A."/>
            <person name="Li X."/>
            <person name="Dhandapani V."/>
            <person name="Marshall H."/>
            <person name="Kissane S."/>
            <person name="Cuenca-Cambronero M."/>
            <person name="Asole G."/>
            <person name="Calvet F."/>
            <person name="Ruiz-Romero M."/>
            <person name="Marangio P."/>
            <person name="Guigo R."/>
            <person name="Rago D."/>
            <person name="Mirbahai L."/>
            <person name="Eastwood N."/>
            <person name="Colbourne J.K."/>
            <person name="Zhou J."/>
            <person name="Mallon E."/>
            <person name="Orsini L."/>
        </authorList>
    </citation>
    <scope>NUCLEOTIDE SEQUENCE [LARGE SCALE GENOMIC DNA]</scope>
    <source>
        <strain evidence="1">LRV0_1</strain>
    </source>
</reference>
<evidence type="ECO:0000313" key="1">
    <source>
        <dbReference type="EMBL" id="KAK4012674.1"/>
    </source>
</evidence>
<dbReference type="Proteomes" id="UP001234178">
    <property type="component" value="Unassembled WGS sequence"/>
</dbReference>
<organism evidence="1 2">
    <name type="scientific">Daphnia magna</name>
    <dbReference type="NCBI Taxonomy" id="35525"/>
    <lineage>
        <taxon>Eukaryota</taxon>
        <taxon>Metazoa</taxon>
        <taxon>Ecdysozoa</taxon>
        <taxon>Arthropoda</taxon>
        <taxon>Crustacea</taxon>
        <taxon>Branchiopoda</taxon>
        <taxon>Diplostraca</taxon>
        <taxon>Cladocera</taxon>
        <taxon>Anomopoda</taxon>
        <taxon>Daphniidae</taxon>
        <taxon>Daphnia</taxon>
    </lineage>
</organism>
<sequence>MKSSPEGYADRTPSAVYPMTCCPHGDENKFTEKEKIICLSCQLNRVPIRPGTVKERVATLVVNKS</sequence>
<keyword evidence="2" id="KW-1185">Reference proteome</keyword>
<comment type="caution">
    <text evidence="1">The sequence shown here is derived from an EMBL/GenBank/DDBJ whole genome shotgun (WGS) entry which is preliminary data.</text>
</comment>
<evidence type="ECO:0000313" key="2">
    <source>
        <dbReference type="Proteomes" id="UP001234178"/>
    </source>
</evidence>
<gene>
    <name evidence="1" type="ORF">OUZ56_024908</name>
</gene>